<evidence type="ECO:0008006" key="3">
    <source>
        <dbReference type="Google" id="ProtNLM"/>
    </source>
</evidence>
<evidence type="ECO:0000313" key="1">
    <source>
        <dbReference type="EMBL" id="KAK0425818.1"/>
    </source>
</evidence>
<comment type="caution">
    <text evidence="1">The sequence shown here is derived from an EMBL/GenBank/DDBJ whole genome shotgun (WGS) entry which is preliminary data.</text>
</comment>
<reference evidence="1" key="1">
    <citation type="submission" date="2023-06" db="EMBL/GenBank/DDBJ databases">
        <title>Genomic analysis of the entomopathogenic nematode Steinernema hermaphroditum.</title>
        <authorList>
            <person name="Schwarz E.M."/>
            <person name="Heppert J.K."/>
            <person name="Baniya A."/>
            <person name="Schwartz H.T."/>
            <person name="Tan C.-H."/>
            <person name="Antoshechkin I."/>
            <person name="Sternberg P.W."/>
            <person name="Goodrich-Blair H."/>
            <person name="Dillman A.R."/>
        </authorList>
    </citation>
    <scope>NUCLEOTIDE SEQUENCE</scope>
    <source>
        <strain evidence="1">PS9179</strain>
        <tissue evidence="1">Whole animal</tissue>
    </source>
</reference>
<evidence type="ECO:0000313" key="2">
    <source>
        <dbReference type="Proteomes" id="UP001175271"/>
    </source>
</evidence>
<dbReference type="EMBL" id="JAUCMV010000001">
    <property type="protein sequence ID" value="KAK0425818.1"/>
    <property type="molecule type" value="Genomic_DNA"/>
</dbReference>
<dbReference type="AlphaFoldDB" id="A0AA39IMK2"/>
<gene>
    <name evidence="1" type="ORF">QR680_009406</name>
</gene>
<protein>
    <recommendedName>
        <fullName evidence="3">MATH domain-containing protein</fullName>
    </recommendedName>
</protein>
<accession>A0AA39IMK2</accession>
<organism evidence="1 2">
    <name type="scientific">Steinernema hermaphroditum</name>
    <dbReference type="NCBI Taxonomy" id="289476"/>
    <lineage>
        <taxon>Eukaryota</taxon>
        <taxon>Metazoa</taxon>
        <taxon>Ecdysozoa</taxon>
        <taxon>Nematoda</taxon>
        <taxon>Chromadorea</taxon>
        <taxon>Rhabditida</taxon>
        <taxon>Tylenchina</taxon>
        <taxon>Panagrolaimomorpha</taxon>
        <taxon>Strongyloidoidea</taxon>
        <taxon>Steinernematidae</taxon>
        <taxon>Steinernema</taxon>
    </lineage>
</organism>
<proteinExistence type="predicted"/>
<dbReference type="Proteomes" id="UP001175271">
    <property type="component" value="Unassembled WGS sequence"/>
</dbReference>
<keyword evidence="2" id="KW-1185">Reference proteome</keyword>
<sequence length="150" mass="17047">MEANRWLHSGSLDTVVRKCELVINGRLFGPTMMLGGVHWRLCLLHDCAAIYVSLVCADADPSRRLLLVDANLSLVVPSRNASEEHPYADAIFRPEILEGVTPLDACNFFVCDFERLDDFVDARGLLHVEFWLAFRKVFFVQDHSQRSLRA</sequence>
<name>A0AA39IMK2_9BILA</name>